<dbReference type="InterPro" id="IPR036680">
    <property type="entry name" value="SPOR-like_sf"/>
</dbReference>
<comment type="function">
    <text evidence="4">Lytic transglycosylase with a strong preference for naked glycan strands that lack stem peptides.</text>
</comment>
<keyword evidence="12" id="KW-1185">Reference proteome</keyword>
<comment type="similarity">
    <text evidence="4 5">Belongs to the RlpA family.</text>
</comment>
<dbReference type="Proteomes" id="UP000621390">
    <property type="component" value="Unassembled WGS sequence"/>
</dbReference>
<dbReference type="RefSeq" id="WP_199494432.1">
    <property type="nucleotide sequence ID" value="NZ_CAXAWT010000003.1"/>
</dbReference>
<dbReference type="InterPro" id="IPR009009">
    <property type="entry name" value="RlpA-like_DPBB"/>
</dbReference>
<keyword evidence="4" id="KW-0472">Membrane</keyword>
<evidence type="ECO:0000313" key="11">
    <source>
        <dbReference type="Proteomes" id="UP000621390"/>
    </source>
</evidence>
<proteinExistence type="inferred from homology"/>
<feature type="domain" description="RlpA-like protein double-psi beta-barrel" evidence="7">
    <location>
        <begin position="80"/>
        <end position="169"/>
    </location>
</feature>
<keyword evidence="1 6" id="KW-0732">Signal</keyword>
<gene>
    <name evidence="4" type="primary">rlpA</name>
    <name evidence="9" type="ORF">JHC10_08135</name>
    <name evidence="10" type="ORF">JHC11_03495</name>
</gene>
<dbReference type="Gene3D" id="2.40.40.10">
    <property type="entry name" value="RlpA-like domain"/>
    <property type="match status" value="1"/>
</dbReference>
<evidence type="ECO:0000256" key="4">
    <source>
        <dbReference type="HAMAP-Rule" id="MF_02071"/>
    </source>
</evidence>
<dbReference type="PROSITE" id="PS51257">
    <property type="entry name" value="PROKAR_LIPOPROTEIN"/>
    <property type="match status" value="1"/>
</dbReference>
<dbReference type="Pfam" id="PF05036">
    <property type="entry name" value="SPOR"/>
    <property type="match status" value="1"/>
</dbReference>
<keyword evidence="2 4" id="KW-0456">Lyase</keyword>
<dbReference type="InterPro" id="IPR034718">
    <property type="entry name" value="RlpA"/>
</dbReference>
<protein>
    <recommendedName>
        <fullName evidence="4">Endolytic peptidoglycan transglycosylase RlpA</fullName>
        <ecNumber evidence="4">4.2.2.-</ecNumber>
    </recommendedName>
</protein>
<dbReference type="Pfam" id="PF03330">
    <property type="entry name" value="DPBB_1"/>
    <property type="match status" value="1"/>
</dbReference>
<dbReference type="PANTHER" id="PTHR34183">
    <property type="entry name" value="ENDOLYTIC PEPTIDOGLYCAN TRANSGLYCOSYLASE RLPA"/>
    <property type="match status" value="1"/>
</dbReference>
<sequence>MKWNSLLILLLSTFLLSSCSNSPTGRYSQHKDSAPTRLPNESELRNAVPVHEPISPQGNRDYRVLGNDYEVMESAAGYVEEGYASWYGNKFHGHLTSNGEYYDMYSMSAAHTRLPLPTYVKVTNLRNDRSVVVRVNDRGPFHPERIIDLSFAAAYKLDMLDSGTAPVKIEAISLNTPMPAAQKTAAENRPDYLIQLVASSNPDRLSQLKHDLPPKFQEIATTEQSHGLHKLMLGPVSEDDSYDLLEQIRSSGYPEAFRVKAAQSQSDTPDAKHQN</sequence>
<dbReference type="PANTHER" id="PTHR34183:SF1">
    <property type="entry name" value="ENDOLYTIC PEPTIDOGLYCAN TRANSGLYCOSYLASE RLPA"/>
    <property type="match status" value="1"/>
</dbReference>
<dbReference type="Proteomes" id="UP000655994">
    <property type="component" value="Unassembled WGS sequence"/>
</dbReference>
<feature type="domain" description="SPOR" evidence="8">
    <location>
        <begin position="190"/>
        <end position="259"/>
    </location>
</feature>
<name>A0A8I1G6L2_9GAMM</name>
<organism evidence="10 11">
    <name type="scientific">Idiomarina abyssalis</name>
    <dbReference type="NCBI Taxonomy" id="86102"/>
    <lineage>
        <taxon>Bacteria</taxon>
        <taxon>Pseudomonadati</taxon>
        <taxon>Pseudomonadota</taxon>
        <taxon>Gammaproteobacteria</taxon>
        <taxon>Alteromonadales</taxon>
        <taxon>Idiomarinaceae</taxon>
        <taxon>Idiomarina</taxon>
    </lineage>
</organism>
<dbReference type="GO" id="GO:0042834">
    <property type="term" value="F:peptidoglycan binding"/>
    <property type="evidence" value="ECO:0007669"/>
    <property type="project" value="InterPro"/>
</dbReference>
<feature type="chain" id="PRO_5035019021" description="Endolytic peptidoglycan transglycosylase RlpA" evidence="6">
    <location>
        <begin position="23"/>
        <end position="275"/>
    </location>
</feature>
<evidence type="ECO:0000313" key="9">
    <source>
        <dbReference type="EMBL" id="MBJ7266910.1"/>
    </source>
</evidence>
<dbReference type="InterPro" id="IPR036908">
    <property type="entry name" value="RlpA-like_sf"/>
</dbReference>
<dbReference type="EMBL" id="JAEMOP010000002">
    <property type="protein sequence ID" value="MBJ7315066.1"/>
    <property type="molecule type" value="Genomic_DNA"/>
</dbReference>
<dbReference type="GO" id="GO:0005886">
    <property type="term" value="C:plasma membrane"/>
    <property type="evidence" value="ECO:0007669"/>
    <property type="project" value="UniProtKB-SubCell"/>
</dbReference>
<reference evidence="10 12" key="1">
    <citation type="submission" date="2020-09" db="EMBL/GenBank/DDBJ databases">
        <title>Draft Genomes of Bacterial Isolates from North Pond Shallow Sediments.</title>
        <authorList>
            <person name="Kiel Reese B."/>
            <person name="Mullis M."/>
            <person name="Weisend R.E."/>
        </authorList>
    </citation>
    <scope>NUCLEOTIDE SEQUENCE</scope>
    <source>
        <strain evidence="10">KJE-2</strain>
        <strain evidence="9 12">KJE-3</strain>
    </source>
</reference>
<evidence type="ECO:0000313" key="12">
    <source>
        <dbReference type="Proteomes" id="UP000655994"/>
    </source>
</evidence>
<evidence type="ECO:0000259" key="7">
    <source>
        <dbReference type="Pfam" id="PF03330"/>
    </source>
</evidence>
<dbReference type="CDD" id="cd22268">
    <property type="entry name" value="DPBB_RlpA-like"/>
    <property type="match status" value="1"/>
</dbReference>
<dbReference type="SUPFAM" id="SSF110997">
    <property type="entry name" value="Sporulation related repeat"/>
    <property type="match status" value="1"/>
</dbReference>
<evidence type="ECO:0000313" key="10">
    <source>
        <dbReference type="EMBL" id="MBJ7315066.1"/>
    </source>
</evidence>
<comment type="caution">
    <text evidence="10">The sequence shown here is derived from an EMBL/GenBank/DDBJ whole genome shotgun (WGS) entry which is preliminary data.</text>
</comment>
<dbReference type="GO" id="GO:0000270">
    <property type="term" value="P:peptidoglycan metabolic process"/>
    <property type="evidence" value="ECO:0007669"/>
    <property type="project" value="UniProtKB-UniRule"/>
</dbReference>
<dbReference type="NCBIfam" id="TIGR00413">
    <property type="entry name" value="rlpA"/>
    <property type="match status" value="1"/>
</dbReference>
<evidence type="ECO:0000256" key="6">
    <source>
        <dbReference type="SAM" id="SignalP"/>
    </source>
</evidence>
<evidence type="ECO:0000256" key="1">
    <source>
        <dbReference type="ARBA" id="ARBA00022729"/>
    </source>
</evidence>
<keyword evidence="4" id="KW-0564">Palmitate</keyword>
<dbReference type="FunFam" id="2.40.40.10:FF:000003">
    <property type="entry name" value="Endolytic peptidoglycan transglycosylase RlpA"/>
    <property type="match status" value="1"/>
</dbReference>
<comment type="subcellular location">
    <subcellularLocation>
        <location evidence="4">Cell membrane</location>
        <topology evidence="4">Lipid-anchor</topology>
    </subcellularLocation>
</comment>
<dbReference type="HAMAP" id="MF_02071">
    <property type="entry name" value="RlpA"/>
    <property type="match status" value="1"/>
</dbReference>
<feature type="signal peptide" evidence="6">
    <location>
        <begin position="1"/>
        <end position="22"/>
    </location>
</feature>
<keyword evidence="4" id="KW-0449">Lipoprotein</keyword>
<dbReference type="AlphaFoldDB" id="A0A8I1G6L2"/>
<dbReference type="InterPro" id="IPR007730">
    <property type="entry name" value="SPOR-like_dom"/>
</dbReference>
<dbReference type="SUPFAM" id="SSF50685">
    <property type="entry name" value="Barwin-like endoglucanases"/>
    <property type="match status" value="1"/>
</dbReference>
<evidence type="ECO:0000259" key="8">
    <source>
        <dbReference type="Pfam" id="PF05036"/>
    </source>
</evidence>
<evidence type="ECO:0000256" key="5">
    <source>
        <dbReference type="RuleBase" id="RU003495"/>
    </source>
</evidence>
<evidence type="ECO:0000256" key="2">
    <source>
        <dbReference type="ARBA" id="ARBA00023239"/>
    </source>
</evidence>
<dbReference type="EMBL" id="JAEMOS010000022">
    <property type="protein sequence ID" value="MBJ7266910.1"/>
    <property type="molecule type" value="Genomic_DNA"/>
</dbReference>
<dbReference type="GO" id="GO:0008932">
    <property type="term" value="F:lytic endotransglycosylase activity"/>
    <property type="evidence" value="ECO:0007669"/>
    <property type="project" value="UniProtKB-UniRule"/>
</dbReference>
<dbReference type="GO" id="GO:0071555">
    <property type="term" value="P:cell wall organization"/>
    <property type="evidence" value="ECO:0007669"/>
    <property type="project" value="UniProtKB-KW"/>
</dbReference>
<evidence type="ECO:0000256" key="3">
    <source>
        <dbReference type="ARBA" id="ARBA00023316"/>
    </source>
</evidence>
<accession>A0A8I1G6L2</accession>
<keyword evidence="3 4" id="KW-0961">Cell wall biogenesis/degradation</keyword>
<dbReference type="EC" id="4.2.2.-" evidence="4"/>
<dbReference type="InterPro" id="IPR012997">
    <property type="entry name" value="RplA"/>
</dbReference>
<keyword evidence="4" id="KW-1003">Cell membrane</keyword>
<dbReference type="GO" id="GO:0009279">
    <property type="term" value="C:cell outer membrane"/>
    <property type="evidence" value="ECO:0007669"/>
    <property type="project" value="TreeGrafter"/>
</dbReference>